<dbReference type="EMBL" id="NEXE01000316">
    <property type="protein sequence ID" value="PSN83302.1"/>
    <property type="molecule type" value="Genomic_DNA"/>
</dbReference>
<protein>
    <submittedName>
        <fullName evidence="1">Uncharacterized protein</fullName>
    </submittedName>
</protein>
<sequence>MEDPEKLLEKSLGKIKQETGIIKDFSVFELDAKPRRVFVREEMKQIINYLAYYLISKVPESVLVLGFRGTGKTASVLASVDAARN</sequence>
<evidence type="ECO:0000313" key="1">
    <source>
        <dbReference type="EMBL" id="PSN83302.1"/>
    </source>
</evidence>
<reference evidence="1 2" key="1">
    <citation type="submission" date="2017-04" db="EMBL/GenBank/DDBJ databases">
        <title>Novel microbial lineages endemic to geothermal iron-oxide mats fill important gaps in the evolutionary history of Archaea.</title>
        <authorList>
            <person name="Jay Z.J."/>
            <person name="Beam J.P."/>
            <person name="Dlakic M."/>
            <person name="Rusch D.B."/>
            <person name="Kozubal M.A."/>
            <person name="Inskeep W.P."/>
        </authorList>
    </citation>
    <scope>NUCLEOTIDE SEQUENCE [LARGE SCALE GENOMIC DNA]</scope>
    <source>
        <strain evidence="1">OSP_D</strain>
    </source>
</reference>
<feature type="non-terminal residue" evidence="1">
    <location>
        <position position="85"/>
    </location>
</feature>
<dbReference type="AlphaFoldDB" id="A0A2R6AA53"/>
<comment type="caution">
    <text evidence="1">The sequence shown here is derived from an EMBL/GenBank/DDBJ whole genome shotgun (WGS) entry which is preliminary data.</text>
</comment>
<name>A0A2R6AA53_9ARCH</name>
<dbReference type="Gene3D" id="1.10.8.60">
    <property type="match status" value="1"/>
</dbReference>
<organism evidence="1 2">
    <name type="scientific">Candidatus Marsarchaeota G2 archaeon OSP_D</name>
    <dbReference type="NCBI Taxonomy" id="1978157"/>
    <lineage>
        <taxon>Archaea</taxon>
        <taxon>Candidatus Marsarchaeota</taxon>
        <taxon>Candidatus Marsarchaeota group 2</taxon>
    </lineage>
</organism>
<dbReference type="Proteomes" id="UP000240322">
    <property type="component" value="Unassembled WGS sequence"/>
</dbReference>
<dbReference type="Gene3D" id="3.40.50.300">
    <property type="entry name" value="P-loop containing nucleotide triphosphate hydrolases"/>
    <property type="match status" value="1"/>
</dbReference>
<dbReference type="SUPFAM" id="SSF52540">
    <property type="entry name" value="P-loop containing nucleoside triphosphate hydrolases"/>
    <property type="match status" value="1"/>
</dbReference>
<dbReference type="InterPro" id="IPR027417">
    <property type="entry name" value="P-loop_NTPase"/>
</dbReference>
<proteinExistence type="predicted"/>
<evidence type="ECO:0000313" key="2">
    <source>
        <dbReference type="Proteomes" id="UP000240322"/>
    </source>
</evidence>
<gene>
    <name evidence="1" type="ORF">B9Q03_13520</name>
</gene>
<accession>A0A2R6AA53</accession>